<name>A0A1Y2HSH1_9FUNG</name>
<dbReference type="InterPro" id="IPR017978">
    <property type="entry name" value="GPCR_3_C"/>
</dbReference>
<dbReference type="Gene3D" id="3.40.50.2300">
    <property type="match status" value="1"/>
</dbReference>
<dbReference type="Pfam" id="PF01094">
    <property type="entry name" value="ANF_receptor"/>
    <property type="match status" value="1"/>
</dbReference>
<dbReference type="OrthoDB" id="5597995at2759"/>
<comment type="caution">
    <text evidence="9">The sequence shown here is derived from an EMBL/GenBank/DDBJ whole genome shotgun (WGS) entry which is preliminary data.</text>
</comment>
<feature type="transmembrane region" description="Helical" evidence="7">
    <location>
        <begin position="555"/>
        <end position="576"/>
    </location>
</feature>
<evidence type="ECO:0000259" key="8">
    <source>
        <dbReference type="PROSITE" id="PS50259"/>
    </source>
</evidence>
<gene>
    <name evidence="9" type="ORF">BCR44DRAFT_156172</name>
</gene>
<dbReference type="GO" id="GO:0016020">
    <property type="term" value="C:membrane"/>
    <property type="evidence" value="ECO:0007669"/>
    <property type="project" value="UniProtKB-SubCell"/>
</dbReference>
<feature type="transmembrane region" description="Helical" evidence="7">
    <location>
        <begin position="430"/>
        <end position="450"/>
    </location>
</feature>
<feature type="non-terminal residue" evidence="9">
    <location>
        <position position="585"/>
    </location>
</feature>
<evidence type="ECO:0000256" key="2">
    <source>
        <dbReference type="ARBA" id="ARBA00022692"/>
    </source>
</evidence>
<comment type="subcellular location">
    <subcellularLocation>
        <location evidence="1">Membrane</location>
        <topology evidence="1">Multi-pass membrane protein</topology>
    </subcellularLocation>
</comment>
<feature type="transmembrane region" description="Helical" evidence="7">
    <location>
        <begin position="397"/>
        <end position="418"/>
    </location>
</feature>
<accession>A0A1Y2HSH1</accession>
<evidence type="ECO:0000256" key="7">
    <source>
        <dbReference type="SAM" id="Phobius"/>
    </source>
</evidence>
<dbReference type="AlphaFoldDB" id="A0A1Y2HSH1"/>
<evidence type="ECO:0000313" key="9">
    <source>
        <dbReference type="EMBL" id="ORZ36741.1"/>
    </source>
</evidence>
<dbReference type="PRINTS" id="PR00248">
    <property type="entry name" value="GPCRMGR"/>
</dbReference>
<dbReference type="Pfam" id="PF00003">
    <property type="entry name" value="7tm_3"/>
    <property type="match status" value="1"/>
</dbReference>
<reference evidence="9 10" key="1">
    <citation type="submission" date="2016-07" db="EMBL/GenBank/DDBJ databases">
        <title>Pervasive Adenine N6-methylation of Active Genes in Fungi.</title>
        <authorList>
            <consortium name="DOE Joint Genome Institute"/>
            <person name="Mondo S.J."/>
            <person name="Dannebaum R.O."/>
            <person name="Kuo R.C."/>
            <person name="Labutti K."/>
            <person name="Haridas S."/>
            <person name="Kuo A."/>
            <person name="Salamov A."/>
            <person name="Ahrendt S.R."/>
            <person name="Lipzen A."/>
            <person name="Sullivan W."/>
            <person name="Andreopoulos W.B."/>
            <person name="Clum A."/>
            <person name="Lindquist E."/>
            <person name="Daum C."/>
            <person name="Ramamoorthy G.K."/>
            <person name="Gryganskyi A."/>
            <person name="Culley D."/>
            <person name="Magnuson J.K."/>
            <person name="James T.Y."/>
            <person name="O'Malley M.A."/>
            <person name="Stajich J.E."/>
            <person name="Spatafora J.W."/>
            <person name="Visel A."/>
            <person name="Grigoriev I.V."/>
        </authorList>
    </citation>
    <scope>NUCLEOTIDE SEQUENCE [LARGE SCALE GENOMIC DNA]</scope>
    <source>
        <strain evidence="9 10">PL171</strain>
    </source>
</reference>
<evidence type="ECO:0000256" key="6">
    <source>
        <dbReference type="ARBA" id="ARBA00023180"/>
    </source>
</evidence>
<proteinExistence type="predicted"/>
<sequence>MIDWVADDVNQRVAIPAGYRFNVQLFDTKYNRRGSVNAVTRASRQTGMVGLIGEWVSSNTVPAALASDAFNIPMCGGAATADELSDKDTFPLFFRLLPADSGQGEFLAQLALHLNWTTVNLISMNHAYGQSLSKKFKSVAQTLNIAVERNYLAQPSWTIAEATTVLSGLTDSSSRIVFFMGMAEDFMVIPKAASKLNLSPNDWTWVGGDAWSSLYSIGTSKGTPGASNLTDSELLFLQGTLHVYPAEVVPGFARFDSMAARWKQQFGNNIFSESVYALFLASCSEVLIQSWVDILARVGVQSVLNRTYVPTLADFISTPRDTVSGRAAFSTTGDRSGSFEVYNLQKSGSNQLYMRYVAGSFVQVNEPVFANGVSAVPNWKARYTEMYAAIDSPGVQAVLAATGVSMALVVGSWCMIVYHRKSRRIRHLGLPFTAFLCVGLLISLVTPFLASGYPTPFTCTAQYWTLVLGFSLSLSSIWIRSYRIFKVFDNRVLSKSQSVKTSSLVRRMLILPTVQVVLLLVLQFQGPFLPLSKKTTSSVAQLLCADISGKGIGDILLFSAAGLDAALLAMLAWVSYKIRTIHTSY</sequence>
<dbReference type="EMBL" id="MCFL01000015">
    <property type="protein sequence ID" value="ORZ36741.1"/>
    <property type="molecule type" value="Genomic_DNA"/>
</dbReference>
<dbReference type="InterPro" id="IPR000337">
    <property type="entry name" value="GPCR_3"/>
</dbReference>
<dbReference type="InterPro" id="IPR050726">
    <property type="entry name" value="mGluR"/>
</dbReference>
<feature type="transmembrane region" description="Helical" evidence="7">
    <location>
        <begin position="504"/>
        <end position="524"/>
    </location>
</feature>
<organism evidence="9 10">
    <name type="scientific">Catenaria anguillulae PL171</name>
    <dbReference type="NCBI Taxonomy" id="765915"/>
    <lineage>
        <taxon>Eukaryota</taxon>
        <taxon>Fungi</taxon>
        <taxon>Fungi incertae sedis</taxon>
        <taxon>Blastocladiomycota</taxon>
        <taxon>Blastocladiomycetes</taxon>
        <taxon>Blastocladiales</taxon>
        <taxon>Catenariaceae</taxon>
        <taxon>Catenaria</taxon>
    </lineage>
</organism>
<dbReference type="PROSITE" id="PS50259">
    <property type="entry name" value="G_PROTEIN_RECEP_F3_4"/>
    <property type="match status" value="1"/>
</dbReference>
<dbReference type="PANTHER" id="PTHR24060">
    <property type="entry name" value="METABOTROPIC GLUTAMATE RECEPTOR"/>
    <property type="match status" value="1"/>
</dbReference>
<keyword evidence="4 7" id="KW-0472">Membrane</keyword>
<dbReference type="InterPro" id="IPR028082">
    <property type="entry name" value="Peripla_BP_I"/>
</dbReference>
<evidence type="ECO:0000256" key="4">
    <source>
        <dbReference type="ARBA" id="ARBA00023136"/>
    </source>
</evidence>
<keyword evidence="10" id="KW-1185">Reference proteome</keyword>
<keyword evidence="5" id="KW-0675">Receptor</keyword>
<keyword evidence="6" id="KW-0325">Glycoprotein</keyword>
<evidence type="ECO:0000313" key="10">
    <source>
        <dbReference type="Proteomes" id="UP000193411"/>
    </source>
</evidence>
<dbReference type="Proteomes" id="UP000193411">
    <property type="component" value="Unassembled WGS sequence"/>
</dbReference>
<dbReference type="SUPFAM" id="SSF53822">
    <property type="entry name" value="Periplasmic binding protein-like I"/>
    <property type="match status" value="1"/>
</dbReference>
<feature type="domain" description="G-protein coupled receptors family 3 profile" evidence="8">
    <location>
        <begin position="415"/>
        <end position="585"/>
    </location>
</feature>
<dbReference type="InterPro" id="IPR001828">
    <property type="entry name" value="ANF_lig-bd_rcpt"/>
</dbReference>
<dbReference type="GO" id="GO:0004930">
    <property type="term" value="F:G protein-coupled receptor activity"/>
    <property type="evidence" value="ECO:0007669"/>
    <property type="project" value="InterPro"/>
</dbReference>
<keyword evidence="3 7" id="KW-1133">Transmembrane helix</keyword>
<evidence type="ECO:0000256" key="3">
    <source>
        <dbReference type="ARBA" id="ARBA00022989"/>
    </source>
</evidence>
<keyword evidence="2 7" id="KW-0812">Transmembrane</keyword>
<evidence type="ECO:0000256" key="5">
    <source>
        <dbReference type="ARBA" id="ARBA00023170"/>
    </source>
</evidence>
<protein>
    <submittedName>
        <fullName evidence="9">Periplasmic binding protein-like I</fullName>
    </submittedName>
</protein>
<evidence type="ECO:0000256" key="1">
    <source>
        <dbReference type="ARBA" id="ARBA00004141"/>
    </source>
</evidence>
<dbReference type="STRING" id="765915.A0A1Y2HSH1"/>
<feature type="transmembrane region" description="Helical" evidence="7">
    <location>
        <begin position="462"/>
        <end position="483"/>
    </location>
</feature>